<dbReference type="CDD" id="cd00167">
    <property type="entry name" value="SANT"/>
    <property type="match status" value="1"/>
</dbReference>
<feature type="compositionally biased region" description="Basic and acidic residues" evidence="9">
    <location>
        <begin position="303"/>
        <end position="326"/>
    </location>
</feature>
<proteinExistence type="inferred from homology"/>
<dbReference type="InterPro" id="IPR014012">
    <property type="entry name" value="HSA_dom"/>
</dbReference>
<name>A0A8S0W2S3_CYCAE</name>
<feature type="domain" description="Myb-like" evidence="10">
    <location>
        <begin position="917"/>
        <end position="968"/>
    </location>
</feature>
<evidence type="ECO:0000256" key="9">
    <source>
        <dbReference type="SAM" id="MobiDB-lite"/>
    </source>
</evidence>
<feature type="compositionally biased region" description="Polar residues" evidence="9">
    <location>
        <begin position="702"/>
        <end position="712"/>
    </location>
</feature>
<feature type="region of interest" description="Disordered" evidence="9">
    <location>
        <begin position="794"/>
        <end position="827"/>
    </location>
</feature>
<keyword evidence="4" id="KW-0156">Chromatin regulator</keyword>
<feature type="compositionally biased region" description="Acidic residues" evidence="9">
    <location>
        <begin position="172"/>
        <end position="184"/>
    </location>
</feature>
<feature type="compositionally biased region" description="Low complexity" evidence="9">
    <location>
        <begin position="1273"/>
        <end position="1282"/>
    </location>
</feature>
<dbReference type="GO" id="GO:0035267">
    <property type="term" value="C:NuA4 histone acetyltransferase complex"/>
    <property type="evidence" value="ECO:0007669"/>
    <property type="project" value="TreeGrafter"/>
</dbReference>
<feature type="compositionally biased region" description="Basic and acidic residues" evidence="9">
    <location>
        <begin position="805"/>
        <end position="827"/>
    </location>
</feature>
<dbReference type="Pfam" id="PF13921">
    <property type="entry name" value="Myb_DNA-bind_6"/>
    <property type="match status" value="1"/>
</dbReference>
<dbReference type="Proteomes" id="UP000467700">
    <property type="component" value="Unassembled WGS sequence"/>
</dbReference>
<keyword evidence="3" id="KW-0227">DNA damage</keyword>
<evidence type="ECO:0000256" key="5">
    <source>
        <dbReference type="ARBA" id="ARBA00023204"/>
    </source>
</evidence>
<dbReference type="InterPro" id="IPR009057">
    <property type="entry name" value="Homeodomain-like_sf"/>
</dbReference>
<feature type="compositionally biased region" description="Basic residues" evidence="9">
    <location>
        <begin position="427"/>
        <end position="436"/>
    </location>
</feature>
<protein>
    <recommendedName>
        <fullName evidence="8">Vacuolar import and degradation protein 21</fullName>
    </recommendedName>
</protein>
<comment type="similarity">
    <text evidence="2">Belongs to the EAF1 family.</text>
</comment>
<dbReference type="GO" id="GO:0006325">
    <property type="term" value="P:chromatin organization"/>
    <property type="evidence" value="ECO:0007669"/>
    <property type="project" value="UniProtKB-KW"/>
</dbReference>
<keyword evidence="6" id="KW-0539">Nucleus</keyword>
<dbReference type="Pfam" id="PF07529">
    <property type="entry name" value="HSA"/>
    <property type="match status" value="1"/>
</dbReference>
<accession>A0A8S0W2S3</accession>
<feature type="compositionally biased region" description="Polar residues" evidence="9">
    <location>
        <begin position="152"/>
        <end position="165"/>
    </location>
</feature>
<keyword evidence="13" id="KW-1185">Reference proteome</keyword>
<evidence type="ECO:0000256" key="7">
    <source>
        <dbReference type="ARBA" id="ARBA00025178"/>
    </source>
</evidence>
<dbReference type="Gene3D" id="1.10.10.60">
    <property type="entry name" value="Homeodomain-like"/>
    <property type="match status" value="1"/>
</dbReference>
<comment type="subcellular location">
    <subcellularLocation>
        <location evidence="1">Nucleus</location>
    </subcellularLocation>
</comment>
<evidence type="ECO:0000256" key="2">
    <source>
        <dbReference type="ARBA" id="ARBA00008913"/>
    </source>
</evidence>
<organism evidence="12 13">
    <name type="scientific">Cyclocybe aegerita</name>
    <name type="common">Black poplar mushroom</name>
    <name type="synonym">Agrocybe aegerita</name>
    <dbReference type="NCBI Taxonomy" id="1973307"/>
    <lineage>
        <taxon>Eukaryota</taxon>
        <taxon>Fungi</taxon>
        <taxon>Dikarya</taxon>
        <taxon>Basidiomycota</taxon>
        <taxon>Agaricomycotina</taxon>
        <taxon>Agaricomycetes</taxon>
        <taxon>Agaricomycetidae</taxon>
        <taxon>Agaricales</taxon>
        <taxon>Agaricineae</taxon>
        <taxon>Bolbitiaceae</taxon>
        <taxon>Cyclocybe</taxon>
    </lineage>
</organism>
<dbReference type="PROSITE" id="PS50090">
    <property type="entry name" value="MYB_LIKE"/>
    <property type="match status" value="1"/>
</dbReference>
<keyword evidence="5" id="KW-0234">DNA repair</keyword>
<evidence type="ECO:0000313" key="13">
    <source>
        <dbReference type="Proteomes" id="UP000467700"/>
    </source>
</evidence>
<feature type="region of interest" description="Disordered" evidence="9">
    <location>
        <begin position="82"/>
        <end position="252"/>
    </location>
</feature>
<feature type="region of interest" description="Disordered" evidence="9">
    <location>
        <begin position="587"/>
        <end position="633"/>
    </location>
</feature>
<feature type="compositionally biased region" description="Low complexity" evidence="9">
    <location>
        <begin position="1149"/>
        <end position="1164"/>
    </location>
</feature>
<feature type="compositionally biased region" description="Acidic residues" evidence="9">
    <location>
        <begin position="620"/>
        <end position="629"/>
    </location>
</feature>
<dbReference type="SUPFAM" id="SSF46689">
    <property type="entry name" value="Homeodomain-like"/>
    <property type="match status" value="1"/>
</dbReference>
<dbReference type="SMART" id="SM00717">
    <property type="entry name" value="SANT"/>
    <property type="match status" value="1"/>
</dbReference>
<dbReference type="PANTHER" id="PTHR46459">
    <property type="entry name" value="E1A-BINDING PROTEIN P400-RELATED"/>
    <property type="match status" value="1"/>
</dbReference>
<feature type="region of interest" description="Disordered" evidence="9">
    <location>
        <begin position="971"/>
        <end position="1009"/>
    </location>
</feature>
<evidence type="ECO:0000256" key="3">
    <source>
        <dbReference type="ARBA" id="ARBA00022763"/>
    </source>
</evidence>
<feature type="domain" description="HSA" evidence="11">
    <location>
        <begin position="514"/>
        <end position="597"/>
    </location>
</feature>
<feature type="region of interest" description="Disordered" evidence="9">
    <location>
        <begin position="1273"/>
        <end position="1292"/>
    </location>
</feature>
<feature type="region of interest" description="Disordered" evidence="9">
    <location>
        <begin position="381"/>
        <end position="449"/>
    </location>
</feature>
<dbReference type="GO" id="GO:0005634">
    <property type="term" value="C:nucleus"/>
    <property type="evidence" value="ECO:0007669"/>
    <property type="project" value="UniProtKB-SubCell"/>
</dbReference>
<sequence>MSSAFPDSRLQERYEQLNLIVARRNEFLRELFSMMRDRDDINAAYTEDEGDDTQFQTFLQRFDLKEDPDRGSILNLTEEDATFAPHNPTSPSPRSSPVNIPSSGETKPTASSTRATRSRTRANEPIKSLSPPPLAITVADNSLANKADEHPSSQSTPPNVASPTRLQRESMGVEESDEDNDELDLIGSSTLPVDGRAKSAEPVAGMQKTDHVQGVSEDYEEPQLPPPPLSPSVKSTSVNEEDASESSTDKLDAELEVASQAAEEHLSDVDEMDAEEDDAAAAAATILKDEAMDVDEDISTEMLQDKTEPVEHEAAKASDKPMHIESDQTEDAPQDIGLTISAPMEEVPPRPPAKYIPIHIPLPPSIHKPIVIPAPQIAPEEPPFNLDVEPEQQAVQPPSPITTYRRQFDPQYPIPPLNVLPPEFTRKAKTSRRKREKERDKEGKKDKDEVLPMGLNRWGATVMANPLWKKVSRANKCLNSREWGVAMAELRLIRALERIESLKDEGRWGFRQPKKQRGVGGLVKTHWDYLLDEVKWMRIDFREERRWKLALAYNLSTAVLEWHFAKTPEERLRAGICVKWKPASLKDEESVPEALPDDSSQVEQYQREQSNPSLLGVDYGSDDDDDDQDKDPQNVMDVLEPAKLIEDALEANNDIQPKSEEVEDRSGLQLSYVPQATDVSDAIVDDAMKLSSDANEERPNDSESGLKSTSGNPILGGESKSSSQSTNGDVAPAQPPKSALAPLRERLAYDDSLFVDLANLFITMSTTAGSETKLALDAMDLESLFPDLQPFGLLDVPPLAPPQTEGKKKGEKKSDRDDPNKRIEDTTYTKLYSTGRFTYSKPTLIGPLQPAKRLKDGKWQPMEQVAVPPEVDPGSRAPEETNNELFDSRPTNTNIALQFVSSLKDKDSRKRGVDHLWSTSDDALLKSLVDKYSMNWALIAECYNSCRLTTPNDRRTPLDCAERWKERWGAERKLPTMTDASQTPGEDGVGASSSQIMTRGTKRLASASVSSAIMPAGAAGSEPKKRRRHYLIQDSVKKVAKKRAEVLNKAIANASRKPPAVHETHNQYNKMPKYTPAELSRMKAERDRDNQDLALARRRQEEQQRQNLLREQNQRAGGVVQQPQQQLQQQQAAQPQQQALTPTPPQPAQPAQAPQGQQSLTAQQQQQFQQLTLQQLQAAQATQNRQNASAAGLANRTVRLPPTVNGRPVGQQAQLLIQARALQTQVQQLQGGAQGNLVQGLLPQNSGNANNYYNLTPEQLELLRAATLVQQQQQQQSQNSGGQANGFAQAQS</sequence>
<feature type="region of interest" description="Disordered" evidence="9">
    <location>
        <begin position="1053"/>
        <end position="1075"/>
    </location>
</feature>
<feature type="region of interest" description="Disordered" evidence="9">
    <location>
        <begin position="302"/>
        <end position="332"/>
    </location>
</feature>
<evidence type="ECO:0000259" key="11">
    <source>
        <dbReference type="PROSITE" id="PS51204"/>
    </source>
</evidence>
<dbReference type="GO" id="GO:0006281">
    <property type="term" value="P:DNA repair"/>
    <property type="evidence" value="ECO:0007669"/>
    <property type="project" value="UniProtKB-KW"/>
</dbReference>
<feature type="compositionally biased region" description="Basic and acidic residues" evidence="9">
    <location>
        <begin position="437"/>
        <end position="449"/>
    </location>
</feature>
<feature type="compositionally biased region" description="Polar residues" evidence="9">
    <location>
        <begin position="719"/>
        <end position="728"/>
    </location>
</feature>
<evidence type="ECO:0000259" key="10">
    <source>
        <dbReference type="PROSITE" id="PS50090"/>
    </source>
</evidence>
<evidence type="ECO:0000256" key="1">
    <source>
        <dbReference type="ARBA" id="ARBA00004123"/>
    </source>
</evidence>
<feature type="compositionally biased region" description="Polar residues" evidence="9">
    <location>
        <begin position="393"/>
        <end position="405"/>
    </location>
</feature>
<dbReference type="EMBL" id="CACVBS010000064">
    <property type="protein sequence ID" value="CAA7267895.1"/>
    <property type="molecule type" value="Genomic_DNA"/>
</dbReference>
<feature type="compositionally biased region" description="Polar residues" evidence="9">
    <location>
        <begin position="87"/>
        <end position="108"/>
    </location>
</feature>
<gene>
    <name evidence="12" type="ORF">AAE3_LOCUS10208</name>
</gene>
<reference evidence="12 13" key="1">
    <citation type="submission" date="2020-01" db="EMBL/GenBank/DDBJ databases">
        <authorList>
            <person name="Gupta K D."/>
        </authorList>
    </citation>
    <scope>NUCLEOTIDE SEQUENCE [LARGE SCALE GENOMIC DNA]</scope>
</reference>
<evidence type="ECO:0000256" key="6">
    <source>
        <dbReference type="ARBA" id="ARBA00023242"/>
    </source>
</evidence>
<feature type="region of interest" description="Disordered" evidence="9">
    <location>
        <begin position="1114"/>
        <end position="1164"/>
    </location>
</feature>
<dbReference type="InterPro" id="IPR001005">
    <property type="entry name" value="SANT/Myb"/>
</dbReference>
<dbReference type="GO" id="GO:0003682">
    <property type="term" value="F:chromatin binding"/>
    <property type="evidence" value="ECO:0007669"/>
    <property type="project" value="TreeGrafter"/>
</dbReference>
<evidence type="ECO:0000313" key="12">
    <source>
        <dbReference type="EMBL" id="CAA7267895.1"/>
    </source>
</evidence>
<evidence type="ECO:0000256" key="4">
    <source>
        <dbReference type="ARBA" id="ARBA00022853"/>
    </source>
</evidence>
<feature type="region of interest" description="Disordered" evidence="9">
    <location>
        <begin position="692"/>
        <end position="739"/>
    </location>
</feature>
<dbReference type="PANTHER" id="PTHR46459:SF1">
    <property type="entry name" value="E1A-BINDING PROTEIN P400"/>
    <property type="match status" value="1"/>
</dbReference>
<dbReference type="SMART" id="SM00573">
    <property type="entry name" value="HSA"/>
    <property type="match status" value="1"/>
</dbReference>
<evidence type="ECO:0000256" key="8">
    <source>
        <dbReference type="ARBA" id="ARBA00029670"/>
    </source>
</evidence>
<comment type="function">
    <text evidence="7">Component of the NuA4 histone acetyltransferase complex which is involved in transcriptional activation of selected genes principally by acetylation of nucleosomal histone H4 and H2A. The NuA4 complex is also involved in DNA repair.</text>
</comment>
<feature type="compositionally biased region" description="Polar residues" evidence="9">
    <location>
        <begin position="598"/>
        <end position="613"/>
    </location>
</feature>
<comment type="caution">
    <text evidence="12">The sequence shown here is derived from an EMBL/GenBank/DDBJ whole genome shotgun (WGS) entry which is preliminary data.</text>
</comment>
<dbReference type="OrthoDB" id="5364245at2759"/>
<dbReference type="PROSITE" id="PS51204">
    <property type="entry name" value="HSA"/>
    <property type="match status" value="1"/>
</dbReference>
<feature type="compositionally biased region" description="Low complexity" evidence="9">
    <location>
        <begin position="1114"/>
        <end position="1141"/>
    </location>
</feature>